<name>A0ABQ2P553_9NEIS</name>
<evidence type="ECO:0000259" key="1">
    <source>
        <dbReference type="PROSITE" id="PS51677"/>
    </source>
</evidence>
<comment type="caution">
    <text evidence="2">The sequence shown here is derived from an EMBL/GenBank/DDBJ whole genome shotgun (WGS) entry which is preliminary data.</text>
</comment>
<dbReference type="SUPFAM" id="SSF88713">
    <property type="entry name" value="Glycoside hydrolase/deacetylase"/>
    <property type="match status" value="1"/>
</dbReference>
<proteinExistence type="predicted"/>
<dbReference type="PROSITE" id="PS51677">
    <property type="entry name" value="NODB"/>
    <property type="match status" value="1"/>
</dbReference>
<dbReference type="InterPro" id="IPR011330">
    <property type="entry name" value="Glyco_hydro/deAcase_b/a-brl"/>
</dbReference>
<gene>
    <name evidence="2" type="ORF">GCM10010970_02940</name>
</gene>
<feature type="domain" description="NodB homology" evidence="1">
    <location>
        <begin position="2"/>
        <end position="263"/>
    </location>
</feature>
<reference evidence="3" key="1">
    <citation type="journal article" date="2019" name="Int. J. Syst. Evol. Microbiol.">
        <title>The Global Catalogue of Microorganisms (GCM) 10K type strain sequencing project: providing services to taxonomists for standard genome sequencing and annotation.</title>
        <authorList>
            <consortium name="The Broad Institute Genomics Platform"/>
            <consortium name="The Broad Institute Genome Sequencing Center for Infectious Disease"/>
            <person name="Wu L."/>
            <person name="Ma J."/>
        </authorList>
    </citation>
    <scope>NUCLEOTIDE SEQUENCE [LARGE SCALE GENOMIC DNA]</scope>
    <source>
        <strain evidence="3">CGMCC 1.8859</strain>
    </source>
</reference>
<evidence type="ECO:0000313" key="3">
    <source>
        <dbReference type="Proteomes" id="UP000637267"/>
    </source>
</evidence>
<evidence type="ECO:0000313" key="2">
    <source>
        <dbReference type="EMBL" id="GGP18061.1"/>
    </source>
</evidence>
<dbReference type="Pfam" id="PF01522">
    <property type="entry name" value="Polysacc_deac_1"/>
    <property type="match status" value="1"/>
</dbReference>
<organism evidence="2 3">
    <name type="scientific">Silvimonas iriomotensis</name>
    <dbReference type="NCBI Taxonomy" id="449662"/>
    <lineage>
        <taxon>Bacteria</taxon>
        <taxon>Pseudomonadati</taxon>
        <taxon>Pseudomonadota</taxon>
        <taxon>Betaproteobacteria</taxon>
        <taxon>Neisseriales</taxon>
        <taxon>Chitinibacteraceae</taxon>
        <taxon>Silvimonas</taxon>
    </lineage>
</organism>
<dbReference type="RefSeq" id="WP_188701608.1">
    <property type="nucleotide sequence ID" value="NZ_BMLX01000001.1"/>
</dbReference>
<dbReference type="InterPro" id="IPR002509">
    <property type="entry name" value="NODB_dom"/>
</dbReference>
<sequence length="302" mass="33823">MRLLALKIDVDTFRGTRIGVPRLVEALQRHKANATFLWSLGPDHTGRAIKRVFRPGFMKKVSRTSVVEHYGIKTLMYGTLLPGPDIGKRCAELMRSVAAAGFENGIHTWDHIRWQDGVAGADAEWTRAELNKAAERFQSIFGEPAKTHGAAGWQMNEHAYRYQQHMGLTYAADTRGTHPFWPVVKGELVRCVQLPGTLPTLDELLGVDGLNADNVHEHILRLTEDTQPYGHVFTLHAELEGMKLLPVFERLLAGWIEQGYQLVSCRDLYEALDPAALPYHHVEMEEIPGRSGVLAMQGAVFP</sequence>
<dbReference type="Proteomes" id="UP000637267">
    <property type="component" value="Unassembled WGS sequence"/>
</dbReference>
<accession>A0ABQ2P553</accession>
<keyword evidence="3" id="KW-1185">Reference proteome</keyword>
<dbReference type="Gene3D" id="3.20.20.370">
    <property type="entry name" value="Glycoside hydrolase/deacetylase"/>
    <property type="match status" value="1"/>
</dbReference>
<protein>
    <submittedName>
        <fullName evidence="2">Polysaccharide deacetylase</fullName>
    </submittedName>
</protein>
<dbReference type="EMBL" id="BMLX01000001">
    <property type="protein sequence ID" value="GGP18061.1"/>
    <property type="molecule type" value="Genomic_DNA"/>
</dbReference>